<dbReference type="InterPro" id="IPR012337">
    <property type="entry name" value="RNaseH-like_sf"/>
</dbReference>
<dbReference type="GO" id="GO:0046983">
    <property type="term" value="F:protein dimerization activity"/>
    <property type="evidence" value="ECO:0007669"/>
    <property type="project" value="InterPro"/>
</dbReference>
<feature type="non-terminal residue" evidence="2">
    <location>
        <position position="33"/>
    </location>
</feature>
<evidence type="ECO:0000313" key="2">
    <source>
        <dbReference type="EMBL" id="CAF5033179.1"/>
    </source>
</evidence>
<name>A0A8S3DR89_9BILA</name>
<sequence length="33" mass="3724">MCVPATSAPVERVFSRSGLLMKPNRSRFTENNK</sequence>
<gene>
    <name evidence="2" type="ORF">SMN809_LOCUS58234</name>
</gene>
<feature type="domain" description="HAT C-terminal dimerisation" evidence="1">
    <location>
        <begin position="1"/>
        <end position="31"/>
    </location>
</feature>
<organism evidence="2 3">
    <name type="scientific">Rotaria magnacalcarata</name>
    <dbReference type="NCBI Taxonomy" id="392030"/>
    <lineage>
        <taxon>Eukaryota</taxon>
        <taxon>Metazoa</taxon>
        <taxon>Spiralia</taxon>
        <taxon>Gnathifera</taxon>
        <taxon>Rotifera</taxon>
        <taxon>Eurotatoria</taxon>
        <taxon>Bdelloidea</taxon>
        <taxon>Philodinida</taxon>
        <taxon>Philodinidae</taxon>
        <taxon>Rotaria</taxon>
    </lineage>
</organism>
<dbReference type="Pfam" id="PF05699">
    <property type="entry name" value="Dimer_Tnp_hAT"/>
    <property type="match status" value="1"/>
</dbReference>
<dbReference type="SUPFAM" id="SSF53098">
    <property type="entry name" value="Ribonuclease H-like"/>
    <property type="match status" value="1"/>
</dbReference>
<protein>
    <recommendedName>
        <fullName evidence="1">HAT C-terminal dimerisation domain-containing protein</fullName>
    </recommendedName>
</protein>
<proteinExistence type="predicted"/>
<dbReference type="Proteomes" id="UP000676336">
    <property type="component" value="Unassembled WGS sequence"/>
</dbReference>
<dbReference type="InterPro" id="IPR008906">
    <property type="entry name" value="HATC_C_dom"/>
</dbReference>
<dbReference type="EMBL" id="CAJOBI010217515">
    <property type="protein sequence ID" value="CAF5033179.1"/>
    <property type="molecule type" value="Genomic_DNA"/>
</dbReference>
<accession>A0A8S3DR89</accession>
<dbReference type="AlphaFoldDB" id="A0A8S3DR89"/>
<evidence type="ECO:0000313" key="3">
    <source>
        <dbReference type="Proteomes" id="UP000676336"/>
    </source>
</evidence>
<reference evidence="2" key="1">
    <citation type="submission" date="2021-02" db="EMBL/GenBank/DDBJ databases">
        <authorList>
            <person name="Nowell W R."/>
        </authorList>
    </citation>
    <scope>NUCLEOTIDE SEQUENCE</scope>
</reference>
<evidence type="ECO:0000259" key="1">
    <source>
        <dbReference type="Pfam" id="PF05699"/>
    </source>
</evidence>
<comment type="caution">
    <text evidence="2">The sequence shown here is derived from an EMBL/GenBank/DDBJ whole genome shotgun (WGS) entry which is preliminary data.</text>
</comment>